<keyword evidence="5" id="KW-1003">Cell membrane</keyword>
<dbReference type="GO" id="GO:0048038">
    <property type="term" value="F:quinone binding"/>
    <property type="evidence" value="ECO:0007669"/>
    <property type="project" value="UniProtKB-KW"/>
</dbReference>
<evidence type="ECO:0000256" key="6">
    <source>
        <dbReference type="RuleBase" id="RU000320"/>
    </source>
</evidence>
<sequence length="477" mass="48059">MAARPHRAGLRRDRVTGGPPVTENPWDLLPELLILGGAVTGLLTGAFSARERQGRAAWISAAALVAAAVAAMAAALRPDGMAFESWALDPLTHVVRVVVALATAAVVVLARRRARGHPREAELYALLLLAALGTLALAAADDLLVLVSAYLLASVPGYALAGFAKDGPGTEAALKYYLMGAFLGVPMLAGVTLLYGAAGTTAYGGLAGERPGIAAVAAVLLLAGVLFKAGAVPAHFWVPDVTQGAPIAVAAFVTTVPKAGALAALLRLGGEVFGAAGYGWRPLLGLVAVATMTLGNLAAFHQDDVRRLLAYSTIAQAGYALVPVAVAGASALAVPALLFYVAAYAVTNLGAFAVVAATGRTTLAGQTGLARRSPALAVALTVCLLGLVGTPPTAVFAGKLLVLGAAWDGGHPWLAVAVVVNTVISLFYYLRWIRPVFAGGDAGRPDPWAAGIACAAAALSVVLGIGAGAVTPLMSLG</sequence>
<dbReference type="InterPro" id="IPR010096">
    <property type="entry name" value="NADH-Q_OxRdtase_suN/2"/>
</dbReference>
<feature type="transmembrane region" description="Helical" evidence="5">
    <location>
        <begin position="123"/>
        <end position="140"/>
    </location>
</feature>
<feature type="transmembrane region" description="Helical" evidence="5">
    <location>
        <begin position="146"/>
        <end position="164"/>
    </location>
</feature>
<dbReference type="EC" id="7.1.1.-" evidence="5"/>
<evidence type="ECO:0000313" key="9">
    <source>
        <dbReference type="EMBL" id="PZG43961.1"/>
    </source>
</evidence>
<dbReference type="GO" id="GO:0050136">
    <property type="term" value="F:NADH dehydrogenase (quinone) (non-electrogenic) activity"/>
    <property type="evidence" value="ECO:0007669"/>
    <property type="project" value="UniProtKB-UniRule"/>
</dbReference>
<accession>A0A2W2G6T1</accession>
<keyword evidence="5" id="KW-0520">NAD</keyword>
<keyword evidence="2 5" id="KW-0812">Transmembrane</keyword>
<evidence type="ECO:0000313" key="10">
    <source>
        <dbReference type="Proteomes" id="UP000248544"/>
    </source>
</evidence>
<feature type="region of interest" description="Disordered" evidence="7">
    <location>
        <begin position="1"/>
        <end position="22"/>
    </location>
</feature>
<name>A0A2W2G6T1_9ACTN</name>
<protein>
    <recommendedName>
        <fullName evidence="5">NADH-quinone oxidoreductase subunit N</fullName>
        <ecNumber evidence="5">7.1.1.-</ecNumber>
    </recommendedName>
    <alternativeName>
        <fullName evidence="5">NADH dehydrogenase I subunit N</fullName>
    </alternativeName>
    <alternativeName>
        <fullName evidence="5">NDH-1 subunit N</fullName>
    </alternativeName>
</protein>
<feature type="transmembrane region" description="Helical" evidence="5">
    <location>
        <begin position="213"/>
        <end position="238"/>
    </location>
</feature>
<dbReference type="GO" id="GO:0008137">
    <property type="term" value="F:NADH dehydrogenase (ubiquinone) activity"/>
    <property type="evidence" value="ECO:0007669"/>
    <property type="project" value="InterPro"/>
</dbReference>
<feature type="transmembrane region" description="Helical" evidence="5">
    <location>
        <begin position="176"/>
        <end position="198"/>
    </location>
</feature>
<comment type="caution">
    <text evidence="9">The sequence shown here is derived from an EMBL/GenBank/DDBJ whole genome shotgun (WGS) entry which is preliminary data.</text>
</comment>
<comment type="catalytic activity">
    <reaction evidence="5">
        <text>a quinone + NADH + 5 H(+)(in) = a quinol + NAD(+) + 4 H(+)(out)</text>
        <dbReference type="Rhea" id="RHEA:57888"/>
        <dbReference type="ChEBI" id="CHEBI:15378"/>
        <dbReference type="ChEBI" id="CHEBI:24646"/>
        <dbReference type="ChEBI" id="CHEBI:57540"/>
        <dbReference type="ChEBI" id="CHEBI:57945"/>
        <dbReference type="ChEBI" id="CHEBI:132124"/>
    </reaction>
</comment>
<dbReference type="Proteomes" id="UP000248544">
    <property type="component" value="Unassembled WGS sequence"/>
</dbReference>
<evidence type="ECO:0000256" key="4">
    <source>
        <dbReference type="ARBA" id="ARBA00023136"/>
    </source>
</evidence>
<gene>
    <name evidence="5" type="primary">nuoN</name>
    <name evidence="9" type="ORF">C1I98_17815</name>
</gene>
<dbReference type="Pfam" id="PF00361">
    <property type="entry name" value="Proton_antipo_M"/>
    <property type="match status" value="1"/>
</dbReference>
<dbReference type="AlphaFoldDB" id="A0A2W2G6T1"/>
<feature type="transmembrane region" description="Helical" evidence="5">
    <location>
        <begin position="245"/>
        <end position="266"/>
    </location>
</feature>
<evidence type="ECO:0000259" key="8">
    <source>
        <dbReference type="Pfam" id="PF00361"/>
    </source>
</evidence>
<dbReference type="EMBL" id="POUA01000131">
    <property type="protein sequence ID" value="PZG43961.1"/>
    <property type="molecule type" value="Genomic_DNA"/>
</dbReference>
<comment type="subunit">
    <text evidence="5">NDH-1 is composed of 14 different subunits. Subunits NuoA, H, J, K, L, M, N constitute the membrane sector of the complex.</text>
</comment>
<feature type="transmembrane region" description="Helical" evidence="5">
    <location>
        <begin position="94"/>
        <end position="111"/>
    </location>
</feature>
<dbReference type="GO" id="GO:0012505">
    <property type="term" value="C:endomembrane system"/>
    <property type="evidence" value="ECO:0007669"/>
    <property type="project" value="UniProtKB-SubCell"/>
</dbReference>
<keyword evidence="5" id="KW-0874">Quinone</keyword>
<dbReference type="InterPro" id="IPR001750">
    <property type="entry name" value="ND/Mrp_TM"/>
</dbReference>
<evidence type="ECO:0000256" key="5">
    <source>
        <dbReference type="HAMAP-Rule" id="MF_00445"/>
    </source>
</evidence>
<dbReference type="HAMAP" id="MF_00445">
    <property type="entry name" value="NDH1_NuoN_1"/>
    <property type="match status" value="1"/>
</dbReference>
<keyword evidence="5" id="KW-1278">Translocase</keyword>
<proteinExistence type="inferred from homology"/>
<dbReference type="GO" id="GO:0042773">
    <property type="term" value="P:ATP synthesis coupled electron transport"/>
    <property type="evidence" value="ECO:0007669"/>
    <property type="project" value="InterPro"/>
</dbReference>
<feature type="transmembrane region" description="Helical" evidence="5">
    <location>
        <begin position="278"/>
        <end position="301"/>
    </location>
</feature>
<feature type="domain" description="NADH:quinone oxidoreductase/Mrp antiporter transmembrane" evidence="8">
    <location>
        <begin position="140"/>
        <end position="425"/>
    </location>
</feature>
<feature type="transmembrane region" description="Helical" evidence="5">
    <location>
        <begin position="410"/>
        <end position="430"/>
    </location>
</feature>
<keyword evidence="4 5" id="KW-0472">Membrane</keyword>
<evidence type="ECO:0000256" key="2">
    <source>
        <dbReference type="ARBA" id="ARBA00022692"/>
    </source>
</evidence>
<feature type="transmembrane region" description="Helical" evidence="5">
    <location>
        <begin position="56"/>
        <end position="74"/>
    </location>
</feature>
<keyword evidence="3 5" id="KW-1133">Transmembrane helix</keyword>
<organism evidence="9 10">
    <name type="scientific">Spongiactinospora gelatinilytica</name>
    <dbReference type="NCBI Taxonomy" id="2666298"/>
    <lineage>
        <taxon>Bacteria</taxon>
        <taxon>Bacillati</taxon>
        <taxon>Actinomycetota</taxon>
        <taxon>Actinomycetes</taxon>
        <taxon>Streptosporangiales</taxon>
        <taxon>Streptosporangiaceae</taxon>
        <taxon>Spongiactinospora</taxon>
    </lineage>
</organism>
<evidence type="ECO:0000256" key="1">
    <source>
        <dbReference type="ARBA" id="ARBA00004127"/>
    </source>
</evidence>
<evidence type="ECO:0000256" key="7">
    <source>
        <dbReference type="SAM" id="MobiDB-lite"/>
    </source>
</evidence>
<reference evidence="9 10" key="1">
    <citation type="submission" date="2018-01" db="EMBL/GenBank/DDBJ databases">
        <title>Draft genome sequence of Sphaerisporangium sp. 7K107.</title>
        <authorList>
            <person name="Sahin N."/>
            <person name="Saygin H."/>
            <person name="Ay H."/>
        </authorList>
    </citation>
    <scope>NUCLEOTIDE SEQUENCE [LARGE SCALE GENOMIC DNA]</scope>
    <source>
        <strain evidence="9 10">7K107</strain>
    </source>
</reference>
<comment type="similarity">
    <text evidence="5">Belongs to the complex I subunit 2 family.</text>
</comment>
<comment type="subcellular location">
    <subcellularLocation>
        <location evidence="5">Cell membrane</location>
        <topology evidence="5">Multi-pass membrane protein</topology>
    </subcellularLocation>
    <subcellularLocation>
        <location evidence="1">Endomembrane system</location>
        <topology evidence="1">Multi-pass membrane protein</topology>
    </subcellularLocation>
    <subcellularLocation>
        <location evidence="6">Membrane</location>
        <topology evidence="6">Multi-pass membrane protein</topology>
    </subcellularLocation>
</comment>
<comment type="function">
    <text evidence="5">NDH-1 shuttles electrons from NADH, via FMN and iron-sulfur (Fe-S) centers, to quinones in the respiratory chain. The immediate electron acceptor for the enzyme in this species is believed to be a menaquinone. Couples the redox reaction to proton translocation (for every two electrons transferred, four hydrogen ions are translocated across the cytoplasmic membrane), and thus conserves the redox energy in a proton gradient.</text>
</comment>
<dbReference type="PANTHER" id="PTHR22773">
    <property type="entry name" value="NADH DEHYDROGENASE"/>
    <property type="match status" value="1"/>
</dbReference>
<keyword evidence="10" id="KW-1185">Reference proteome</keyword>
<feature type="transmembrane region" description="Helical" evidence="5">
    <location>
        <begin position="450"/>
        <end position="474"/>
    </location>
</feature>
<dbReference type="GO" id="GO:0005886">
    <property type="term" value="C:plasma membrane"/>
    <property type="evidence" value="ECO:0007669"/>
    <property type="project" value="UniProtKB-SubCell"/>
</dbReference>
<feature type="transmembrane region" description="Helical" evidence="5">
    <location>
        <begin position="375"/>
        <end position="398"/>
    </location>
</feature>
<keyword evidence="5" id="KW-0813">Transport</keyword>
<feature type="transmembrane region" description="Helical" evidence="5">
    <location>
        <begin position="308"/>
        <end position="331"/>
    </location>
</feature>
<evidence type="ECO:0000256" key="3">
    <source>
        <dbReference type="ARBA" id="ARBA00022989"/>
    </source>
</evidence>
<feature type="transmembrane region" description="Helical" evidence="5">
    <location>
        <begin position="337"/>
        <end position="363"/>
    </location>
</feature>
<feature type="transmembrane region" description="Helical" evidence="5">
    <location>
        <begin position="32"/>
        <end position="49"/>
    </location>
</feature>